<gene>
    <name evidence="4" type="ORF">BSZ36_14395</name>
</gene>
<dbReference type="Gene3D" id="2.60.40.10">
    <property type="entry name" value="Immunoglobulins"/>
    <property type="match status" value="1"/>
</dbReference>
<organism evidence="4 5">
    <name type="scientific">Rubricoccus marinus</name>
    <dbReference type="NCBI Taxonomy" id="716817"/>
    <lineage>
        <taxon>Bacteria</taxon>
        <taxon>Pseudomonadati</taxon>
        <taxon>Rhodothermota</taxon>
        <taxon>Rhodothermia</taxon>
        <taxon>Rhodothermales</taxon>
        <taxon>Rubricoccaceae</taxon>
        <taxon>Rubricoccus</taxon>
    </lineage>
</organism>
<evidence type="ECO:0000256" key="3">
    <source>
        <dbReference type="SAM" id="SignalP"/>
    </source>
</evidence>
<feature type="region of interest" description="Disordered" evidence="2">
    <location>
        <begin position="4125"/>
        <end position="4150"/>
    </location>
</feature>
<feature type="region of interest" description="Disordered" evidence="2">
    <location>
        <begin position="3015"/>
        <end position="3042"/>
    </location>
</feature>
<feature type="region of interest" description="Disordered" evidence="2">
    <location>
        <begin position="3537"/>
        <end position="3561"/>
    </location>
</feature>
<dbReference type="EMBL" id="MQWB01000001">
    <property type="protein sequence ID" value="OZC04069.1"/>
    <property type="molecule type" value="Genomic_DNA"/>
</dbReference>
<reference evidence="4 5" key="1">
    <citation type="submission" date="2016-11" db="EMBL/GenBank/DDBJ databases">
        <title>Study of marine rhodopsin-containing bacteria.</title>
        <authorList>
            <person name="Yoshizawa S."/>
            <person name="Kumagai Y."/>
            <person name="Kogure K."/>
        </authorList>
    </citation>
    <scope>NUCLEOTIDE SEQUENCE [LARGE SCALE GENOMIC DNA]</scope>
    <source>
        <strain evidence="4 5">SG-29</strain>
    </source>
</reference>
<keyword evidence="5" id="KW-1185">Reference proteome</keyword>
<proteinExistence type="predicted"/>
<dbReference type="InParanoid" id="A0A259U244"/>
<name>A0A259U244_9BACT</name>
<evidence type="ECO:0000256" key="2">
    <source>
        <dbReference type="SAM" id="MobiDB-lite"/>
    </source>
</evidence>
<keyword evidence="1" id="KW-0175">Coiled coil</keyword>
<feature type="coiled-coil region" evidence="1">
    <location>
        <begin position="2895"/>
        <end position="2936"/>
    </location>
</feature>
<sequence length="4150" mass="429643">MRRLLALFALLSLAAPEAAAQGTVQTQILGVPPSLSSPYLSELVRDVEIGRYPLQILYSAPTAEPLEVRLRLAITVDGRPLADAESAPFEVRPGATTLPLAGPDVRFDTPLETLLATASGADGETIRQTGALPEGLYQLTAEAVPTDPAQFVTSVPGTAIFTVRYAEPPVPITPPEQTTVLQDAPVFAWTAVSAAPGADVTYEFRLVEVRRLQTPLDALLANRPWAQVTLGGSSLTYLANTPPPTSFPAAGDVLPQALRPGQLYAWQVVARDENRLTAFTEGGASEVRTFLYDPSASGGQVADLDFLDLEPGFARLTGLRDAILRQRLTLDVDEFGARLDGAVTLELQLPSGAVTQTVQVNDLEIQRVGNELPVLVSGGLSARVSQGLLAGLGDGLDEVLRLRAVEWTVGGGFTLTDPQLVIAGQTIRSAGTVRLTRNGVAGTLVAEDASGLVKLGEDPVSLVVTRVQAAFPSGETLADGRLQLFNGPECDLGRLALAGPELTAQVSCEVNETLALTGEASGGLASLALTVGGVRGTLTGNLASGDISPALRADLTAALDAPQAACSALATVDISASGATARELRPSCNAGTLDLGIARLDLAGLDLSGLAYTAASAAATPEDAGWKLASLDLDGALSFPALGVSLPQMNLGISARGLEVPAITASGVSLGARPVRLGGFGLDLTELTLPDLTIPLPSLGGIRASADSLAQEADSTARAWRFALRSKLKMPDTPAMPACLRGREVDLGSAGYADGVLTLPLAGTAFNGCRLEIAPGTAVVIESLGGELTAGVSLQSLDVRDGALDLAAQLELGAPFSCAGPATAGADLDLSILQDGSIAGVAELPALACPFPLGPMDGRVTRATLTFDRASGGGTQAYLASDIEIALSDTDNAVGFAGFDLDAARIDTLSATIAGPFQWAVPSPEAAALTFEIQGATLGLGGIAMDERQKLLFSDGSEIGATFDAVRVPFDRLGLDGRILFDAPFALQAGLDSFSEPAFRAVPDTARLDLAPGALLSLGQGVEISAGQIRTSGQARAAVQAGPIDAEAIVDFQDFGLDLFPFGVARGEAGFSTASGVRVAVLDASGFRLDPAFAEGLLPDTLGLPTQDVAYVVLRDPQGNALVDVQELGSGGIAVSTRGPLALAVPALSAATGQAPSVAVQFTDLALDASGQVSAGEVRAALSPTLSLEPYGVPFEVRELVYGEQDVAGVPTWGLHLAGDPIAFEQTLGDAGTASLLLSSNRIRGGLALRDLGADVTLAGDASGASATLTVDRLDALIDVPLALGPKPGLALTLGADFALRDVNADELAGVGLEAVARGASFQVTSLTPRASIDGRRLDAGPLALRVDSLKTLSLTPRQGQAPAFEVALDLTLLLDVEGPDGATQKVSVPLQSATVTNSGFRLPRQMLSASGQPALSVPPVAFGPLSLEIVTLDITRDLTLPWALSVPDLTALRADLLLRLDELADAAPALGDDTILLNGVGYDGGVWVGAMEPYTFDDAASVTLNPTSGAAFAFQTASGRLYRDGNAQGIELTLTGELDPPDLFAPEAACVPADVTLTLNAAGDFNGVASPFVPCGSLAFGPATVAFAATDAAAPAVTSSLAITVSPAASSAVYDGILVGTWARENDPDLRAVGRGTVNLLTGELDNGFIDFAGPLALGVPFGSPDPLFAFTVDGLRLTQDRVQVTGGGTIDLPGDASSASVSFTDFAIGFSGDVVGGSATIQAAAALDLQLDATLDWTVVSPLAPVPVGAAARLAASGQVTITPQGVGFNAGGTGFIAYNGETYGNLDLDFRQFQIGLDPVRVASGVVDFEDGGNRIAYLDASGFHADFIGAALALIPERIALPTEDVGYLDIGPDAEGQSRLVVTRDGNGTTVATAPNQTVDLVLPALGATVVQAAFSVTLDDLGNVGNASLSLTGATDLSGPTGLPVTLTALSFANGQLSASLTADLPDALTGADFALSASVSASGLDNIAGALGQFAAAYDASQEAVTPIYEESFGPVRVALRGAEVASGASGRVLRLSGQVYSSLYADENGDEQPIHVVLAYESGAWGGEIDAGNLPAEGLDMDFATFEPIPDANDPQKVWDFTLNDQELSLSVAGLFKTDLLGDGFALTVRDLTLTTRAPYVTVAAQGDLPPQALDLFGGVLALTATDIGASVDVNGASVLMAVELDGSAVLLDKTLTVDGLRVRSDGDVSLASGEAVLFRDIAVIPDAFVVDEVSIVAGQNVASGLALKLAATATLPAPVASSASMTARIDRTGRPTITGPTFDFANNPNTEFAIPGDFGTLKLTAAALDLNIAQPAQSALLATGVLYVENDRSDPTKHIYFGQAADILTDYGVRLTASGETAWRVSSSSVSTSNPLEFEYDFFRFALTALQIETNVQRPNGGNLPFRLTLGGRAGFALDAVEGSAGFEDFIVSTEGVENIGRFAGGATFTLSEIFSLTVGEFTYAENETLQMERRASGARGSAETEMVDVAVRQYLRFGDGAANPALRISFTDAFVGGIAEVLFYEETNGAFEIALTDVEMAMSDAASLKASMRYRQVPNEGFLFEVAGGGTFGQTGFGAAGKISTLNDELRFGIFAAATVPIPIIPVIIELDGIGGGFFYRPEIDDFRLVETALAGATANGRPFRLVGPTPEVSDLKFAAFLYAGASVIKEPSMGTAMLKGHVLLTVTDQFTKLDVNTTMYGQSNPGTNLLAADMYLTVLYGSGASGVEGGVAFYAEFGPALDAEAGLDFFALKQGSGPAVWGIDGYLEADVLSFLEADGDFMAGPDGMLLDLTVEVSGDLAIVSAEAGMDLLVWNLPNGTNPFGAYAGLYIGFDVLGGLAALRADAKGLFLKRSDALYEVYLAGSATVTVAFVFDGTIAGWVKGDSRGDVDWGTGRNADLDAAIQQARADASGAQTKAQEAQSEMAAAKDALAAAQAALAAELANPANYRVSASDIRLAGTHMLLANKGPWDVPASAARGPVLDAVIADERALFGTAAFSDPGTYEGWLYTNVMRGSTADQQSGYYGQRSASTPFAGNAHSESQPAVRASQADADAVAQKIQAVSAEADQVAQRLAAARTVLGSLATQLRDATTSGDPAAFNVPNPVSAIRPAVVGAGGQVLQSPGFTYDVAAYDAGADALDGFDADLAALDQAYRDALGAAAASAKLVDLVLDGASAVNWGAGLPDISAVETTGTAVNAVGYGFVNASLDLDGYYAYAVQRLWDLREWASTREALLPSLPLASGGAMRTAVRNAAHWRDAWMNNGLSATEAQEIGEAGAERLRAIWKFNGNVSEGTSRANDFIASVNNLRQSPNNTTLRNSVRATFNQAADQFWLEMPKRGLAEVVTASESAVQRLVTAYDAQRPALTTAHATFTSTIDEMYGLKAGMLVSTYGMIEQYEAWRTDAGLPAASGVRNARADVVDALAPPDIAYLRLEGDTDDAGLRMASVIWGVGHPVGVPELSYAFRVNGPSLASVYDDVPYLTSGTASPGDGWFPDANIAIQEFPMLRRSRTQTAARTTLYVRARSAGGVTATRYVQATVPLAEGGTSTQGQGGSVDGTDATPPAVPTAVLPNTRRAGTTWAPDSSRLDLVLSSRDPESGIAQWEVALGTTRGGTDVRNWEVFQGDRSTSTQATGWGGWGAGDAIAGTLYGLNLGSTPVYLSVRATNGAGAVSSVYTRYEGITHDATPPEVTLSVAPEAPVVIPPAGPAVQRPAVRARAEWDAQRIEFDTSDIDAETVDVTWDGSDPESGISHYDLGWVAASGVARFDSTNQGWGWNQQSRFNSRTAAFPFPFTGSFRIIARAQNQAGGLSAPVVTEPIRRADPTRPTTPTVRVWPALGGPVLTLSRVSRDNESGILGYQVAVGSAPGLDDLRAWPRDSLRVDWTVPEDVALRPAAQHLTWRYARDGEQWVSVRAINGQGVASRATTSLVVHDPTAPVVSEASVSFERDRAGRITAQVRATPPQDPETGVVSATVKVRVPRFGGRSLVGATTVIEVPLAPNGQASAGLTATEAARLPAPGSDIAITIEARNGVGRTSSRTAWVAYQPPEALLDAYGACVIDAEASGVSAREAVQQCVERAGMPRPDADGLRRMIQEEEERRRGGGASAALTRCLDNSLELDPADAVRSCRENLGLPRLSDPDLKAAVAAEEQRRAAR</sequence>
<dbReference type="OrthoDB" id="1521695at2"/>
<dbReference type="PANTHER" id="PTHR16897:SF2">
    <property type="entry name" value="OS03G0226600 PROTEIN"/>
    <property type="match status" value="1"/>
</dbReference>
<evidence type="ECO:0000313" key="5">
    <source>
        <dbReference type="Proteomes" id="UP000216446"/>
    </source>
</evidence>
<feature type="compositionally biased region" description="Polar residues" evidence="2">
    <location>
        <begin position="3015"/>
        <end position="3035"/>
    </location>
</feature>
<dbReference type="Proteomes" id="UP000216446">
    <property type="component" value="Unassembled WGS sequence"/>
</dbReference>
<comment type="caution">
    <text evidence="4">The sequence shown here is derived from an EMBL/GenBank/DDBJ whole genome shotgun (WGS) entry which is preliminary data.</text>
</comment>
<dbReference type="InterPro" id="IPR013783">
    <property type="entry name" value="Ig-like_fold"/>
</dbReference>
<evidence type="ECO:0000313" key="4">
    <source>
        <dbReference type="EMBL" id="OZC04069.1"/>
    </source>
</evidence>
<keyword evidence="3" id="KW-0732">Signal</keyword>
<dbReference type="RefSeq" id="WP_094550130.1">
    <property type="nucleotide sequence ID" value="NZ_MQWB01000001.1"/>
</dbReference>
<protein>
    <submittedName>
        <fullName evidence="4">Uncharacterized protein</fullName>
    </submittedName>
</protein>
<feature type="signal peptide" evidence="3">
    <location>
        <begin position="1"/>
        <end position="20"/>
    </location>
</feature>
<accession>A0A259U244</accession>
<evidence type="ECO:0000256" key="1">
    <source>
        <dbReference type="SAM" id="Coils"/>
    </source>
</evidence>
<feature type="chain" id="PRO_5012311262" evidence="3">
    <location>
        <begin position="21"/>
        <end position="4150"/>
    </location>
</feature>
<dbReference type="PANTHER" id="PTHR16897">
    <property type="entry name" value="OS10G0105400 PROTEIN"/>
    <property type="match status" value="1"/>
</dbReference>